<name>A0ABT8TWZ9_9ACTN</name>
<proteinExistence type="predicted"/>
<dbReference type="Pfam" id="PF09995">
    <property type="entry name" value="MPAB_Lcp_cat"/>
    <property type="match status" value="1"/>
</dbReference>
<dbReference type="PANTHER" id="PTHR36151:SF3">
    <property type="entry name" value="ER-BOUND OXYGENASE MPAB_MPAB'_RUBBER OXYGENASE CATALYTIC DOMAIN-CONTAINING PROTEIN"/>
    <property type="match status" value="1"/>
</dbReference>
<keyword evidence="3" id="KW-1185">Reference proteome</keyword>
<organism evidence="2 3">
    <name type="scientific">Nocardioides cremeus</name>
    <dbReference type="NCBI Taxonomy" id="3058044"/>
    <lineage>
        <taxon>Bacteria</taxon>
        <taxon>Bacillati</taxon>
        <taxon>Actinomycetota</taxon>
        <taxon>Actinomycetes</taxon>
        <taxon>Propionibacteriales</taxon>
        <taxon>Nocardioidaceae</taxon>
        <taxon>Nocardioides</taxon>
    </lineage>
</organism>
<feature type="domain" description="ER-bound oxygenase mpaB/mpaB'/Rubber oxygenase catalytic" evidence="1">
    <location>
        <begin position="69"/>
        <end position="291"/>
    </location>
</feature>
<dbReference type="Proteomes" id="UP001168363">
    <property type="component" value="Unassembled WGS sequence"/>
</dbReference>
<dbReference type="GO" id="GO:0016491">
    <property type="term" value="F:oxidoreductase activity"/>
    <property type="evidence" value="ECO:0007669"/>
    <property type="project" value="UniProtKB-KW"/>
</dbReference>
<gene>
    <name evidence="2" type="ORF">QWJ41_18035</name>
</gene>
<dbReference type="EC" id="1.-.-.-" evidence="2"/>
<dbReference type="InterPro" id="IPR018713">
    <property type="entry name" value="MPAB/Lcp_cat_dom"/>
</dbReference>
<accession>A0ABT8TWZ9</accession>
<protein>
    <submittedName>
        <fullName evidence="2">Oxygenase MpaB family protein</fullName>
        <ecNumber evidence="2">1.-.-.-</ecNumber>
    </submittedName>
</protein>
<dbReference type="EMBL" id="JAULSC010000023">
    <property type="protein sequence ID" value="MDO3397633.1"/>
    <property type="molecule type" value="Genomic_DNA"/>
</dbReference>
<evidence type="ECO:0000313" key="3">
    <source>
        <dbReference type="Proteomes" id="UP001168363"/>
    </source>
</evidence>
<evidence type="ECO:0000259" key="1">
    <source>
        <dbReference type="Pfam" id="PF09995"/>
    </source>
</evidence>
<dbReference type="RefSeq" id="WP_302709845.1">
    <property type="nucleotide sequence ID" value="NZ_JAULSC010000023.1"/>
</dbReference>
<keyword evidence="2" id="KW-0560">Oxidoreductase</keyword>
<comment type="caution">
    <text evidence="2">The sequence shown here is derived from an EMBL/GenBank/DDBJ whole genome shotgun (WGS) entry which is preliminary data.</text>
</comment>
<dbReference type="PANTHER" id="PTHR36151">
    <property type="entry name" value="BLR2777 PROTEIN"/>
    <property type="match status" value="1"/>
</dbReference>
<reference evidence="2" key="1">
    <citation type="submission" date="2023-06" db="EMBL/GenBank/DDBJ databases">
        <title>Genome sequence of Nocardioides sp. SOB44.</title>
        <authorList>
            <person name="Zhang G."/>
        </authorList>
    </citation>
    <scope>NUCLEOTIDE SEQUENCE</scope>
    <source>
        <strain evidence="2">SOB44</strain>
    </source>
</reference>
<sequence>MTSSDTAPAPRRSLRAPLAAVGAPLGEVRERLGSALFARVAGPDGPRQRDRIHGRPGPRWFAPDSAIAQVHGDASMFVGGIRALLMQTLHPAAMRGVAEHSDYRTDMWGRLASTSTYLAVTTFGHADDAQAAVDAVRRIHERITGTMPDGTAYAASDPHLLGWVHAAQVDSFLLAHQTYGAHPLDQARRDEYVAQAGEVAQRLGAVDPPRTEAELREVLAAYRPELRGSHEAREAVRFLLLRPPLPAVARAPYLVLVAAAVGLMPRWTRGPLRLPWLPVSERTVVRALGSLATGTIRWAMSAQGPASTTGVTAGTAGG</sequence>
<evidence type="ECO:0000313" key="2">
    <source>
        <dbReference type="EMBL" id="MDO3397633.1"/>
    </source>
</evidence>